<dbReference type="GO" id="GO:0046982">
    <property type="term" value="F:protein heterodimerization activity"/>
    <property type="evidence" value="ECO:0007669"/>
    <property type="project" value="InterPro"/>
</dbReference>
<feature type="domain" description="Core Histone H2A/H2B/H3" evidence="2">
    <location>
        <begin position="1"/>
        <end position="32"/>
    </location>
</feature>
<feature type="non-terminal residue" evidence="3">
    <location>
        <position position="1"/>
    </location>
</feature>
<dbReference type="InterPro" id="IPR009072">
    <property type="entry name" value="Histone-fold"/>
</dbReference>
<dbReference type="Proteomes" id="UP001331761">
    <property type="component" value="Unassembled WGS sequence"/>
</dbReference>
<dbReference type="GO" id="GO:0030527">
    <property type="term" value="F:structural constituent of chromatin"/>
    <property type="evidence" value="ECO:0007669"/>
    <property type="project" value="InterPro"/>
</dbReference>
<proteinExistence type="inferred from homology"/>
<dbReference type="InterPro" id="IPR000164">
    <property type="entry name" value="Histone_H3/CENP-A"/>
</dbReference>
<dbReference type="Pfam" id="PF00125">
    <property type="entry name" value="Histone"/>
    <property type="match status" value="1"/>
</dbReference>
<accession>A0AAN8FEL5</accession>
<dbReference type="GO" id="GO:0003677">
    <property type="term" value="F:DNA binding"/>
    <property type="evidence" value="ECO:0007669"/>
    <property type="project" value="InterPro"/>
</dbReference>
<evidence type="ECO:0000313" key="3">
    <source>
        <dbReference type="EMBL" id="KAK5977666.1"/>
    </source>
</evidence>
<comment type="caution">
    <text evidence="3">The sequence shown here is derived from an EMBL/GenBank/DDBJ whole genome shotgun (WGS) entry which is preliminary data.</text>
</comment>
<name>A0AAN8FEL5_TRICO</name>
<keyword evidence="4" id="KW-1185">Reference proteome</keyword>
<dbReference type="AlphaFoldDB" id="A0AAN8FEL5"/>
<organism evidence="3 4">
    <name type="scientific">Trichostrongylus colubriformis</name>
    <name type="common">Black scour worm</name>
    <dbReference type="NCBI Taxonomy" id="6319"/>
    <lineage>
        <taxon>Eukaryota</taxon>
        <taxon>Metazoa</taxon>
        <taxon>Ecdysozoa</taxon>
        <taxon>Nematoda</taxon>
        <taxon>Chromadorea</taxon>
        <taxon>Rhabditida</taxon>
        <taxon>Rhabditina</taxon>
        <taxon>Rhabditomorpha</taxon>
        <taxon>Strongyloidea</taxon>
        <taxon>Trichostrongylidae</taxon>
        <taxon>Trichostrongylus</taxon>
    </lineage>
</organism>
<reference evidence="3 4" key="1">
    <citation type="submission" date="2019-10" db="EMBL/GenBank/DDBJ databases">
        <title>Assembly and Annotation for the nematode Trichostrongylus colubriformis.</title>
        <authorList>
            <person name="Martin J."/>
        </authorList>
    </citation>
    <scope>NUCLEOTIDE SEQUENCE [LARGE SCALE GENOMIC DNA]</scope>
    <source>
        <strain evidence="3">G859</strain>
        <tissue evidence="3">Whole worm</tissue>
    </source>
</reference>
<dbReference type="GO" id="GO:0000786">
    <property type="term" value="C:nucleosome"/>
    <property type="evidence" value="ECO:0007669"/>
    <property type="project" value="InterPro"/>
</dbReference>
<dbReference type="InterPro" id="IPR007125">
    <property type="entry name" value="H2A/H2B/H3"/>
</dbReference>
<dbReference type="PRINTS" id="PR00622">
    <property type="entry name" value="HISTONEH3"/>
</dbReference>
<comment type="similarity">
    <text evidence="1">Belongs to the histone H3 family.</text>
</comment>
<dbReference type="SUPFAM" id="SSF47113">
    <property type="entry name" value="Histone-fold"/>
    <property type="match status" value="1"/>
</dbReference>
<evidence type="ECO:0000313" key="4">
    <source>
        <dbReference type="Proteomes" id="UP001331761"/>
    </source>
</evidence>
<protein>
    <recommendedName>
        <fullName evidence="2">Core Histone H2A/H2B/H3 domain-containing protein</fullName>
    </recommendedName>
</protein>
<dbReference type="Gene3D" id="1.10.20.10">
    <property type="entry name" value="Histone, subunit A"/>
    <property type="match status" value="1"/>
</dbReference>
<sequence length="60" mass="6896">AAEVYITCLMDDANVAAIHARRATLMSKDIRLEVLNASQLNLFLWLRYKLLDDTPVLHIR</sequence>
<gene>
    <name evidence="3" type="ORF">GCK32_008108</name>
</gene>
<dbReference type="EMBL" id="WIXE01010319">
    <property type="protein sequence ID" value="KAK5977666.1"/>
    <property type="molecule type" value="Genomic_DNA"/>
</dbReference>
<evidence type="ECO:0000259" key="2">
    <source>
        <dbReference type="Pfam" id="PF00125"/>
    </source>
</evidence>
<evidence type="ECO:0000256" key="1">
    <source>
        <dbReference type="ARBA" id="ARBA00010343"/>
    </source>
</evidence>